<evidence type="ECO:0000313" key="2">
    <source>
        <dbReference type="Proteomes" id="UP000095767"/>
    </source>
</evidence>
<evidence type="ECO:0000313" key="1">
    <source>
        <dbReference type="EMBL" id="OEL16387.1"/>
    </source>
</evidence>
<dbReference type="Proteomes" id="UP000095767">
    <property type="component" value="Unassembled WGS sequence"/>
</dbReference>
<protein>
    <submittedName>
        <fullName evidence="1">Uncharacterized protein</fullName>
    </submittedName>
</protein>
<dbReference type="EMBL" id="LWDX02063189">
    <property type="protein sequence ID" value="OEL16387.1"/>
    <property type="molecule type" value="Genomic_DNA"/>
</dbReference>
<accession>A0A1E5UU51</accession>
<name>A0A1E5UU51_9POAL</name>
<organism evidence="1 2">
    <name type="scientific">Dichanthelium oligosanthes</name>
    <dbReference type="NCBI Taxonomy" id="888268"/>
    <lineage>
        <taxon>Eukaryota</taxon>
        <taxon>Viridiplantae</taxon>
        <taxon>Streptophyta</taxon>
        <taxon>Embryophyta</taxon>
        <taxon>Tracheophyta</taxon>
        <taxon>Spermatophyta</taxon>
        <taxon>Magnoliopsida</taxon>
        <taxon>Liliopsida</taxon>
        <taxon>Poales</taxon>
        <taxon>Poaceae</taxon>
        <taxon>PACMAD clade</taxon>
        <taxon>Panicoideae</taxon>
        <taxon>Panicodae</taxon>
        <taxon>Paniceae</taxon>
        <taxon>Dichantheliinae</taxon>
        <taxon>Dichanthelium</taxon>
    </lineage>
</organism>
<keyword evidence="2" id="KW-1185">Reference proteome</keyword>
<dbReference type="AlphaFoldDB" id="A0A1E5UU51"/>
<comment type="caution">
    <text evidence="1">The sequence shown here is derived from an EMBL/GenBank/DDBJ whole genome shotgun (WGS) entry which is preliminary data.</text>
</comment>
<reference evidence="1 2" key="1">
    <citation type="submission" date="2016-09" db="EMBL/GenBank/DDBJ databases">
        <title>The draft genome of Dichanthelium oligosanthes: A C3 panicoid grass species.</title>
        <authorList>
            <person name="Studer A.J."/>
            <person name="Schnable J.C."/>
            <person name="Brutnell T.P."/>
        </authorList>
    </citation>
    <scope>NUCLEOTIDE SEQUENCE [LARGE SCALE GENOMIC DNA]</scope>
    <source>
        <strain evidence="2">cv. Kellogg 1175</strain>
        <tissue evidence="1">Leaf</tissue>
    </source>
</reference>
<sequence length="83" mass="9228">MLGGIFISVARVPEPPLFFVPPSMSRRVTSYMEKDDDGGWGIPMIFGCCNSLLLLAEHEKLEEGSEWSPSPCIMWVYSSTSGR</sequence>
<gene>
    <name evidence="1" type="ORF">BAE44_0022594</name>
</gene>
<proteinExistence type="predicted"/>